<dbReference type="EMBL" id="CP001727">
    <property type="protein sequence ID" value="ACV58114.1"/>
    <property type="molecule type" value="Genomic_DNA"/>
</dbReference>
<dbReference type="STRING" id="521098.Aaci_1077"/>
<organism evidence="1 2">
    <name type="scientific">Alicyclobacillus acidocaldarius subsp. acidocaldarius (strain ATCC 27009 / DSM 446 / BCRC 14685 / JCM 5260 / KCTC 1825 / NBRC 15652 / NCIMB 11725 / NRRL B-14509 / 104-IA)</name>
    <name type="common">Bacillus acidocaldarius</name>
    <dbReference type="NCBI Taxonomy" id="521098"/>
    <lineage>
        <taxon>Bacteria</taxon>
        <taxon>Bacillati</taxon>
        <taxon>Bacillota</taxon>
        <taxon>Bacilli</taxon>
        <taxon>Bacillales</taxon>
        <taxon>Alicyclobacillaceae</taxon>
        <taxon>Alicyclobacillus</taxon>
    </lineage>
</organism>
<dbReference type="Proteomes" id="UP000001917">
    <property type="component" value="Chromosome"/>
</dbReference>
<sequence length="111" mass="11598">MPSIVNLTPHELTFVGPDGEILARIPPSGQIARISSETDLVGEVAGLPVYKTVMGDMEGLPAPQPDTVYVASTLVAQAAVRAGRSDVYSPAAQVRDSEGRIVGCRGLQIPT</sequence>
<dbReference type="eggNOG" id="ENOG5033EB3">
    <property type="taxonomic scope" value="Bacteria"/>
</dbReference>
<dbReference type="KEGG" id="aac:Aaci_1077"/>
<dbReference type="RefSeq" id="WP_012810456.1">
    <property type="nucleotide sequence ID" value="NC_013205.1"/>
</dbReference>
<dbReference type="HOGENOM" id="CLU_145839_0_0_9"/>
<protein>
    <submittedName>
        <fullName evidence="1">Uncharacterized protein</fullName>
    </submittedName>
</protein>
<keyword evidence="2" id="KW-1185">Reference proteome</keyword>
<evidence type="ECO:0000313" key="2">
    <source>
        <dbReference type="Proteomes" id="UP000001917"/>
    </source>
</evidence>
<reference evidence="1 2" key="2">
    <citation type="journal article" date="2010" name="Stand. Genomic Sci.">
        <title>Complete genome sequence of Alicyclobacillus acidocaldarius type strain (104-IA).</title>
        <authorList>
            <person name="Mavromatis K."/>
            <person name="Sikorski J."/>
            <person name="Lapidus A."/>
            <person name="Glavina Del Rio T."/>
            <person name="Copeland A."/>
            <person name="Tice H."/>
            <person name="Cheng J.F."/>
            <person name="Lucas S."/>
            <person name="Chen F."/>
            <person name="Nolan M."/>
            <person name="Bruce D."/>
            <person name="Goodwin L."/>
            <person name="Pitluck S."/>
            <person name="Ivanova N."/>
            <person name="Ovchinnikova G."/>
            <person name="Pati A."/>
            <person name="Chen A."/>
            <person name="Palaniappan K."/>
            <person name="Land M."/>
            <person name="Hauser L."/>
            <person name="Chang Y.J."/>
            <person name="Jeffries C.D."/>
            <person name="Chain P."/>
            <person name="Meincke L."/>
            <person name="Sims D."/>
            <person name="Chertkov O."/>
            <person name="Han C."/>
            <person name="Brettin T."/>
            <person name="Detter J.C."/>
            <person name="Wahrenburg C."/>
            <person name="Rohde M."/>
            <person name="Pukall R."/>
            <person name="Goker M."/>
            <person name="Bristow J."/>
            <person name="Eisen J.A."/>
            <person name="Markowitz V."/>
            <person name="Hugenholtz P."/>
            <person name="Klenk H.P."/>
            <person name="Kyrpides N.C."/>
        </authorList>
    </citation>
    <scope>NUCLEOTIDE SEQUENCE [LARGE SCALE GENOMIC DNA]</scope>
    <source>
        <strain evidence="2">ATCC 27009 / DSM 446 / BCRC 14685 / JCM 5260 / KCTC 1825 / NBRC 15652 / NCIMB 11725 / NRRL B-14509 / 104-IA</strain>
    </source>
</reference>
<accession>C8WVJ2</accession>
<dbReference type="AlphaFoldDB" id="C8WVJ2"/>
<gene>
    <name evidence="1" type="ordered locus">Aaci_1077</name>
</gene>
<reference evidence="2" key="1">
    <citation type="submission" date="2009-09" db="EMBL/GenBank/DDBJ databases">
        <title>The complete chromosome of Alicyclobacillus acidocaldarius subsp. acidocaldarius DSM 446.</title>
        <authorList>
            <consortium name="US DOE Joint Genome Institute (JGI-PGF)"/>
            <person name="Lucas S."/>
            <person name="Copeland A."/>
            <person name="Lapidus A."/>
            <person name="Glavina del Rio T."/>
            <person name="Dalin E."/>
            <person name="Tice H."/>
            <person name="Bruce D."/>
            <person name="Goodwin L."/>
            <person name="Pitluck S."/>
            <person name="Kyrpides N."/>
            <person name="Mavromatis K."/>
            <person name="Ivanova N."/>
            <person name="Ovchinnikova G."/>
            <person name="Chertkov O."/>
            <person name="Sims D."/>
            <person name="Brettin T."/>
            <person name="Detter J.C."/>
            <person name="Han C."/>
            <person name="Larimer F."/>
            <person name="Land M."/>
            <person name="Hauser L."/>
            <person name="Markowitz V."/>
            <person name="Cheng J.-F."/>
            <person name="Hugenholtz P."/>
            <person name="Woyke T."/>
            <person name="Wu D."/>
            <person name="Pukall R."/>
            <person name="Klenk H.-P."/>
            <person name="Eisen J.A."/>
        </authorList>
    </citation>
    <scope>NUCLEOTIDE SEQUENCE [LARGE SCALE GENOMIC DNA]</scope>
    <source>
        <strain evidence="2">ATCC 27009 / DSM 446 / BCRC 14685 / JCM 5260 / KCTC 1825 / NBRC 15652 / NCIMB 11725 / NRRL B-14509 / 104-IA</strain>
    </source>
</reference>
<name>C8WVJ2_ALIAD</name>
<evidence type="ECO:0000313" key="1">
    <source>
        <dbReference type="EMBL" id="ACV58114.1"/>
    </source>
</evidence>
<proteinExistence type="predicted"/>